<name>A0A106BZJ9_SHEFR</name>
<evidence type="ECO:0000256" key="4">
    <source>
        <dbReference type="ARBA" id="ARBA00022692"/>
    </source>
</evidence>
<dbReference type="Proteomes" id="UP000055702">
    <property type="component" value="Unassembled WGS sequence"/>
</dbReference>
<organism evidence="13">
    <name type="scientific">Shewanella frigidimarina</name>
    <dbReference type="NCBI Taxonomy" id="56812"/>
    <lineage>
        <taxon>Bacteria</taxon>
        <taxon>Pseudomonadati</taxon>
        <taxon>Pseudomonadota</taxon>
        <taxon>Gammaproteobacteria</taxon>
        <taxon>Alteromonadales</taxon>
        <taxon>Shewanellaceae</taxon>
        <taxon>Shewanella</taxon>
    </lineage>
</organism>
<dbReference type="GO" id="GO:0009279">
    <property type="term" value="C:cell outer membrane"/>
    <property type="evidence" value="ECO:0007669"/>
    <property type="project" value="UniProtKB-SubCell"/>
</dbReference>
<dbReference type="Gene3D" id="2.170.130.10">
    <property type="entry name" value="TonB-dependent receptor, plug domain"/>
    <property type="match status" value="1"/>
</dbReference>
<sequence>MKSSNYSKLSLGAQAVAAALVFSSPALYAADTKNETCDKDILAKCKPAQTDESIERIRVHGVQNSVYMFNNSADKRRMAALVDTPQVITVLTQDQIQESGNTDLKDILSAQAGVTLGTGENGNAFGDRYIIRGHEARSDVFVDGLRDPGMTTRESFATERVEITKGPSSTFAGRGSSGGAINSVTKKASVAYDFGRVDLGIGTDDHTRLTVDYNLPISDKVAVRLNGLTAEEDKPGREGITSERQGVQLSGVYEATDALSFTADGYYLDAKDVPDLGSYFDRDTRKPLEDIPVYAQDGDFLNSKVTTFTLRTEYELNDSITLYNATRVGHTENGYITTGMGGTTRADTDPTAPGASTLTLSTHQGNQDVDYVSTQFNLFWNTQVLGFNHKLVFGLEYTDENVDNGVYSITNNNDGNCLTEGRRGVSEAYCIIDGNGNTVDNVSQLMNRSYVDGGSDAIYDIETVSAYMMDTVELTDQLALFFGFRQDSFDYSNNTTGRDGEVDYAYSDTMYNGNIGLVYDLSEDANIYANYSTATNINGGESDLGANCGYGGICGTQEQAAEADAEIVENLELGTKWMLFDDKMMFSASIFQITKSDVMESVGDSYSTLGTLNTGKNRVKGIEFGMVGNITDKLSIQFSAAKMDSEILESYNPANIGLVLSNFADESAYLQLRYELTESFVFGGSYTYQSEMYGGQPDTAAGYDSDNSRYSIVVPNYQVVDLFASYNATEDLTFRVNVGNILNEEYWTAAYRSGSFMYLGDARNAKLSMTYEF</sequence>
<keyword evidence="10" id="KW-0732">Signal</keyword>
<dbReference type="Gene3D" id="2.40.170.20">
    <property type="entry name" value="TonB-dependent receptor, beta-barrel domain"/>
    <property type="match status" value="1"/>
</dbReference>
<dbReference type="AlphaFoldDB" id="A0A106BZJ9"/>
<evidence type="ECO:0000256" key="1">
    <source>
        <dbReference type="ARBA" id="ARBA00004571"/>
    </source>
</evidence>
<keyword evidence="3 8" id="KW-1134">Transmembrane beta strand</keyword>
<comment type="subcellular location">
    <subcellularLocation>
        <location evidence="1 8">Cell outer membrane</location>
        <topology evidence="1 8">Multi-pass membrane protein</topology>
    </subcellularLocation>
</comment>
<evidence type="ECO:0000259" key="12">
    <source>
        <dbReference type="Pfam" id="PF07715"/>
    </source>
</evidence>
<keyword evidence="6 8" id="KW-0472">Membrane</keyword>
<gene>
    <name evidence="13" type="ORF">AWJ07_17275</name>
</gene>
<keyword evidence="5 9" id="KW-0798">TonB box</keyword>
<feature type="domain" description="TonB-dependent receptor plug" evidence="12">
    <location>
        <begin position="82"/>
        <end position="180"/>
    </location>
</feature>
<dbReference type="EMBL" id="LRDC01000022">
    <property type="protein sequence ID" value="KVX01491.1"/>
    <property type="molecule type" value="Genomic_DNA"/>
</dbReference>
<dbReference type="CDD" id="cd01347">
    <property type="entry name" value="ligand_gated_channel"/>
    <property type="match status" value="1"/>
</dbReference>
<evidence type="ECO:0000259" key="11">
    <source>
        <dbReference type="Pfam" id="PF00593"/>
    </source>
</evidence>
<evidence type="ECO:0000313" key="14">
    <source>
        <dbReference type="Proteomes" id="UP000055702"/>
    </source>
</evidence>
<keyword evidence="4 8" id="KW-0812">Transmembrane</keyword>
<dbReference type="Pfam" id="PF07715">
    <property type="entry name" value="Plug"/>
    <property type="match status" value="1"/>
</dbReference>
<keyword evidence="2 8" id="KW-0813">Transport</keyword>
<feature type="signal peptide" evidence="10">
    <location>
        <begin position="1"/>
        <end position="29"/>
    </location>
</feature>
<evidence type="ECO:0000256" key="5">
    <source>
        <dbReference type="ARBA" id="ARBA00023077"/>
    </source>
</evidence>
<evidence type="ECO:0000313" key="13">
    <source>
        <dbReference type="EMBL" id="KVX01491.1"/>
    </source>
</evidence>
<evidence type="ECO:0000256" key="7">
    <source>
        <dbReference type="ARBA" id="ARBA00023237"/>
    </source>
</evidence>
<dbReference type="PANTHER" id="PTHR32552:SF83">
    <property type="entry name" value="BLR3904 PROTEIN"/>
    <property type="match status" value="1"/>
</dbReference>
<dbReference type="InterPro" id="IPR000531">
    <property type="entry name" value="Beta-barrel_TonB"/>
</dbReference>
<evidence type="ECO:0000256" key="8">
    <source>
        <dbReference type="PROSITE-ProRule" id="PRU01360"/>
    </source>
</evidence>
<dbReference type="SUPFAM" id="SSF56935">
    <property type="entry name" value="Porins"/>
    <property type="match status" value="1"/>
</dbReference>
<evidence type="ECO:0000256" key="2">
    <source>
        <dbReference type="ARBA" id="ARBA00022448"/>
    </source>
</evidence>
<comment type="caution">
    <text evidence="13">The sequence shown here is derived from an EMBL/GenBank/DDBJ whole genome shotgun (WGS) entry which is preliminary data.</text>
</comment>
<keyword evidence="7 8" id="KW-0998">Cell outer membrane</keyword>
<feature type="chain" id="PRO_5007125896" evidence="10">
    <location>
        <begin position="30"/>
        <end position="773"/>
    </location>
</feature>
<dbReference type="InterPro" id="IPR012910">
    <property type="entry name" value="Plug_dom"/>
</dbReference>
<dbReference type="InterPro" id="IPR036942">
    <property type="entry name" value="Beta-barrel_TonB_sf"/>
</dbReference>
<comment type="similarity">
    <text evidence="8 9">Belongs to the TonB-dependent receptor family.</text>
</comment>
<evidence type="ECO:0000256" key="3">
    <source>
        <dbReference type="ARBA" id="ARBA00022452"/>
    </source>
</evidence>
<dbReference type="PROSITE" id="PS52016">
    <property type="entry name" value="TONB_DEPENDENT_REC_3"/>
    <property type="match status" value="1"/>
</dbReference>
<keyword evidence="13" id="KW-0675">Receptor</keyword>
<dbReference type="InterPro" id="IPR039426">
    <property type="entry name" value="TonB-dep_rcpt-like"/>
</dbReference>
<evidence type="ECO:0000256" key="6">
    <source>
        <dbReference type="ARBA" id="ARBA00023136"/>
    </source>
</evidence>
<dbReference type="InterPro" id="IPR037066">
    <property type="entry name" value="Plug_dom_sf"/>
</dbReference>
<accession>A0A106BZJ9</accession>
<dbReference type="GO" id="GO:0015344">
    <property type="term" value="F:siderophore uptake transmembrane transporter activity"/>
    <property type="evidence" value="ECO:0007669"/>
    <property type="project" value="TreeGrafter"/>
</dbReference>
<feature type="domain" description="TonB-dependent receptor-like beta-barrel" evidence="11">
    <location>
        <begin position="256"/>
        <end position="741"/>
    </location>
</feature>
<dbReference type="PANTHER" id="PTHR32552">
    <property type="entry name" value="FERRICHROME IRON RECEPTOR-RELATED"/>
    <property type="match status" value="1"/>
</dbReference>
<reference evidence="13 14" key="1">
    <citation type="submission" date="2016-01" db="EMBL/GenBank/DDBJ databases">
        <title>Draft genome of the antarctic isolate Shewanella frigidimarina Ag06-30.</title>
        <authorList>
            <person name="Parmeciano Di Noto G."/>
            <person name="Vazquez S."/>
            <person name="Mac Cormack W."/>
            <person name="Iriarte A."/>
            <person name="Quiroga C."/>
        </authorList>
    </citation>
    <scope>NUCLEOTIDE SEQUENCE [LARGE SCALE GENOMIC DNA]</scope>
    <source>
        <strain evidence="13 14">Ag06-30</strain>
    </source>
</reference>
<evidence type="ECO:0000256" key="9">
    <source>
        <dbReference type="RuleBase" id="RU003357"/>
    </source>
</evidence>
<evidence type="ECO:0000256" key="10">
    <source>
        <dbReference type="SAM" id="SignalP"/>
    </source>
</evidence>
<proteinExistence type="inferred from homology"/>
<protein>
    <submittedName>
        <fullName evidence="13">TonB-dependent receptor</fullName>
    </submittedName>
</protein>
<dbReference type="Pfam" id="PF00593">
    <property type="entry name" value="TonB_dep_Rec_b-barrel"/>
    <property type="match status" value="1"/>
</dbReference>